<dbReference type="PANTHER" id="PTHR21557:SF2">
    <property type="entry name" value="CORDON-BLEU PROTEIN-LIKE 1"/>
    <property type="match status" value="1"/>
</dbReference>
<dbReference type="Proteomes" id="UP001059041">
    <property type="component" value="Linkage Group LG6"/>
</dbReference>
<feature type="compositionally biased region" description="Polar residues" evidence="1">
    <location>
        <begin position="639"/>
        <end position="656"/>
    </location>
</feature>
<dbReference type="AlphaFoldDB" id="A0A9W7WUA3"/>
<feature type="compositionally biased region" description="Basic and acidic residues" evidence="1">
    <location>
        <begin position="467"/>
        <end position="487"/>
    </location>
</feature>
<organism evidence="3 4">
    <name type="scientific">Triplophysa rosa</name>
    <name type="common">Cave loach</name>
    <dbReference type="NCBI Taxonomy" id="992332"/>
    <lineage>
        <taxon>Eukaryota</taxon>
        <taxon>Metazoa</taxon>
        <taxon>Chordata</taxon>
        <taxon>Craniata</taxon>
        <taxon>Vertebrata</taxon>
        <taxon>Euteleostomi</taxon>
        <taxon>Actinopterygii</taxon>
        <taxon>Neopterygii</taxon>
        <taxon>Teleostei</taxon>
        <taxon>Ostariophysi</taxon>
        <taxon>Cypriniformes</taxon>
        <taxon>Nemacheilidae</taxon>
        <taxon>Triplophysa</taxon>
    </lineage>
</organism>
<dbReference type="EMBL" id="JAFHDT010000006">
    <property type="protein sequence ID" value="KAI7808336.1"/>
    <property type="molecule type" value="Genomic_DNA"/>
</dbReference>
<feature type="compositionally biased region" description="Low complexity" evidence="1">
    <location>
        <begin position="993"/>
        <end position="1005"/>
    </location>
</feature>
<feature type="domain" description="Cordon-bleu ubiquitin-like" evidence="2">
    <location>
        <begin position="166"/>
        <end position="250"/>
    </location>
</feature>
<feature type="compositionally biased region" description="Polar residues" evidence="1">
    <location>
        <begin position="720"/>
        <end position="755"/>
    </location>
</feature>
<feature type="compositionally biased region" description="Polar residues" evidence="1">
    <location>
        <begin position="374"/>
        <end position="393"/>
    </location>
</feature>
<reference evidence="3" key="1">
    <citation type="submission" date="2021-02" db="EMBL/GenBank/DDBJ databases">
        <title>Comparative genomics reveals that relaxation of natural selection precedes convergent phenotypic evolution of cavefish.</title>
        <authorList>
            <person name="Peng Z."/>
        </authorList>
    </citation>
    <scope>NUCLEOTIDE SEQUENCE</scope>
    <source>
        <tissue evidence="3">Muscle</tissue>
    </source>
</reference>
<feature type="compositionally biased region" description="Basic residues" evidence="1">
    <location>
        <begin position="922"/>
        <end position="932"/>
    </location>
</feature>
<gene>
    <name evidence="3" type="ORF">IRJ41_002405</name>
</gene>
<feature type="compositionally biased region" description="Polar residues" evidence="1">
    <location>
        <begin position="545"/>
        <end position="554"/>
    </location>
</feature>
<evidence type="ECO:0000259" key="2">
    <source>
        <dbReference type="Pfam" id="PF09469"/>
    </source>
</evidence>
<feature type="compositionally biased region" description="Basic and acidic residues" evidence="1">
    <location>
        <begin position="274"/>
        <end position="283"/>
    </location>
</feature>
<feature type="compositionally biased region" description="Low complexity" evidence="1">
    <location>
        <begin position="612"/>
        <end position="621"/>
    </location>
</feature>
<feature type="compositionally biased region" description="Low complexity" evidence="1">
    <location>
        <begin position="528"/>
        <end position="544"/>
    </location>
</feature>
<comment type="caution">
    <text evidence="3">The sequence shown here is derived from an EMBL/GenBank/DDBJ whole genome shotgun (WGS) entry which is preliminary data.</text>
</comment>
<feature type="compositionally biased region" description="Polar residues" evidence="1">
    <location>
        <begin position="586"/>
        <end position="605"/>
    </location>
</feature>
<name>A0A9W7WUA3_TRIRA</name>
<sequence length="1017" mass="109970">MQGRSAGGGWGGGVSQSRALIGVIPRQLPSAKSTLKHIVGMRSSKHKAPSPPPVLKGLDGPLLSHKLPAYPHPNMDQKENLLDQDLTLTVVLPGGVEKTTVVHGSKPMMDLLVTLCAKHHLNPSGHTIELITTNRNHVKFKPNALIGALEAEKILLKPKGLEDRSKKTGPQMPEATVRLVINYKKTQKTILRVSPRVPLRELLPAVCEKCEFDPQTTVLLRNVHSEDTLDLNCSLNDFGLREVYARDTRVFSPVSPVSLPPSPTRSDTIRHRKDQMQKEKENKGLFGLFRKGSRKQSEQSMTVSAPASPVQRKHRPVSMSSFSAHSPTYDYNTLPSDMPKKRRAPLPPGMMSQSMPADLSHHQGNPETAGHLDGNQSVAPLSSVPSTESCFKRTSTKRKAPPPPALSAGAPPDEAAQDRSVTEVVLACPLEEIREQEEVSVPRELEDNSSLNLSADFSIDSTTQDSDMERVSLHGTSRDDPSRDLRSADPGIPEVAMNGEVQSEQVMSCHAQSETDPLEERKEKAAESSESSLVLEKVSVSASETTGSTLNMPQTFDCGIQTSLSQSQSLESNTVPPRSCPEPSHSPLTQKTNPTDPTALSNIPSSDVCIKPPVVVSTPSTGPKRDRATSTEELHVPEPQTSSTIQSPKLPASKSSNAQYIVNTEPKPKPSNELTREYIPKVGMTTYTIVPQMSREKMRFFEVELTLERRNDAGVENSDSKTVSSPPGLLTNGTPALNGHSRSSIKPAELSQTIPPGSPQDDVFSPASPSGTEHGVKEKKVPPTVRPKPASFRLPPHKRTAGDYVSSAAVRRASVGSSSSGSSRCSSPAARPVRWDEEERERPRDVTHPEETEVDGTKPQHPVKDVEPPRFPPASCLTRQKSLPANPSPALSLDKLRSFAAPKPYSPSTPSRFAQAVLSAAKRSHTLTRRPLVHTSSVKETHEPPANTVTDNGEEDTERYRAAPSQTAGRDDPAPCSASDADMGTCKIENTQPSPGSEGSLGPSPTLKGISEASVEE</sequence>
<feature type="compositionally biased region" description="Low complexity" evidence="1">
    <location>
        <begin position="563"/>
        <end position="572"/>
    </location>
</feature>
<feature type="region of interest" description="Disordered" evidence="1">
    <location>
        <begin position="452"/>
        <end position="656"/>
    </location>
</feature>
<feature type="region of interest" description="Disordered" evidence="1">
    <location>
        <begin position="254"/>
        <end position="421"/>
    </location>
</feature>
<dbReference type="Pfam" id="PF09469">
    <property type="entry name" value="Cobl"/>
    <property type="match status" value="1"/>
</dbReference>
<dbReference type="Gene3D" id="3.10.20.90">
    <property type="entry name" value="Phosphatidylinositol 3-kinase Catalytic Subunit, Chain A, domain 1"/>
    <property type="match status" value="1"/>
</dbReference>
<keyword evidence="4" id="KW-1185">Reference proteome</keyword>
<feature type="region of interest" description="Disordered" evidence="1">
    <location>
        <begin position="712"/>
        <end position="895"/>
    </location>
</feature>
<feature type="compositionally biased region" description="Basic and acidic residues" evidence="1">
    <location>
        <begin position="623"/>
        <end position="636"/>
    </location>
</feature>
<feature type="region of interest" description="Disordered" evidence="1">
    <location>
        <begin position="921"/>
        <end position="1017"/>
    </location>
</feature>
<dbReference type="GO" id="GO:0003785">
    <property type="term" value="F:actin monomer binding"/>
    <property type="evidence" value="ECO:0007669"/>
    <property type="project" value="InterPro"/>
</dbReference>
<dbReference type="InterPro" id="IPR039895">
    <property type="entry name" value="COBL-like"/>
</dbReference>
<protein>
    <submittedName>
        <fullName evidence="3">Cordon-bleu protein-like 1</fullName>
    </submittedName>
</protein>
<evidence type="ECO:0000313" key="3">
    <source>
        <dbReference type="EMBL" id="KAI7808336.1"/>
    </source>
</evidence>
<proteinExistence type="predicted"/>
<evidence type="ECO:0000256" key="1">
    <source>
        <dbReference type="SAM" id="MobiDB-lite"/>
    </source>
</evidence>
<dbReference type="InterPro" id="IPR019025">
    <property type="entry name" value="Cordon-bleu_ubiquitin_domain"/>
</dbReference>
<feature type="compositionally biased region" description="Basic and acidic residues" evidence="1">
    <location>
        <begin position="518"/>
        <end position="527"/>
    </location>
</feature>
<feature type="compositionally biased region" description="Basic and acidic residues" evidence="1">
    <location>
        <begin position="833"/>
        <end position="868"/>
    </location>
</feature>
<dbReference type="PANTHER" id="PTHR21557">
    <property type="entry name" value="CORDON-BLEU"/>
    <property type="match status" value="1"/>
</dbReference>
<feature type="compositionally biased region" description="Low complexity" evidence="1">
    <location>
        <begin position="805"/>
        <end position="832"/>
    </location>
</feature>
<feature type="compositionally biased region" description="Polar residues" evidence="1">
    <location>
        <begin position="318"/>
        <end position="335"/>
    </location>
</feature>
<accession>A0A9W7WUA3</accession>
<evidence type="ECO:0000313" key="4">
    <source>
        <dbReference type="Proteomes" id="UP001059041"/>
    </source>
</evidence>
<feature type="compositionally biased region" description="Polar residues" evidence="1">
    <location>
        <begin position="452"/>
        <end position="465"/>
    </location>
</feature>
<feature type="compositionally biased region" description="Polar residues" evidence="1">
    <location>
        <begin position="500"/>
        <end position="515"/>
    </location>
</feature>